<dbReference type="EMBL" id="DYUD01000026">
    <property type="protein sequence ID" value="HJG89772.1"/>
    <property type="molecule type" value="Genomic_DNA"/>
</dbReference>
<keyword evidence="2" id="KW-0012">Acyltransferase</keyword>
<evidence type="ECO:0000313" key="2">
    <source>
        <dbReference type="EMBL" id="HJG89772.1"/>
    </source>
</evidence>
<accession>A0A921MST0</accession>
<dbReference type="Pfam" id="PF19576">
    <property type="entry name" value="Acyltransf_2"/>
    <property type="match status" value="1"/>
</dbReference>
<keyword evidence="2" id="KW-0808">Transferase</keyword>
<sequence length="273" mass="31315">MKRSILDISDLQDIIPQLNNEWGAKLLKHLIKICRVDDINALYGRHCDLRGADFVNAIIDDLDITCRIDNEEVLDHLPEGSFVTISNHPFGALDGVIIIKQIASRRPDYKVMVNWILGYIKAMSDNFIAVDPYSNPDHRIVSLNGIREALMQVKNGHPLGFFPAGAVSRLKWSLKIEDREWQPNIIRLIQQIKKPVIPVYFHGHNSLLYNLLGLISWQLRAMRLPAEVFKKEHKTIHLTVGNIISPETQAQYRTTEELGAFLRQETDKLRKVK</sequence>
<reference evidence="2" key="1">
    <citation type="journal article" date="2021" name="PeerJ">
        <title>Extensive microbial diversity within the chicken gut microbiome revealed by metagenomics and culture.</title>
        <authorList>
            <person name="Gilroy R."/>
            <person name="Ravi A."/>
            <person name="Getino M."/>
            <person name="Pursley I."/>
            <person name="Horton D.L."/>
            <person name="Alikhan N.F."/>
            <person name="Baker D."/>
            <person name="Gharbi K."/>
            <person name="Hall N."/>
            <person name="Watson M."/>
            <person name="Adriaenssens E.M."/>
            <person name="Foster-Nyarko E."/>
            <person name="Jarju S."/>
            <person name="Secka A."/>
            <person name="Antonio M."/>
            <person name="Oren A."/>
            <person name="Chaudhuri R.R."/>
            <person name="La Ragione R."/>
            <person name="Hildebrand F."/>
            <person name="Pallen M.J."/>
        </authorList>
    </citation>
    <scope>NUCLEOTIDE SEQUENCE</scope>
    <source>
        <strain evidence="2">CHK121-7720</strain>
    </source>
</reference>
<dbReference type="InterPro" id="IPR002123">
    <property type="entry name" value="Plipid/glycerol_acylTrfase"/>
</dbReference>
<evidence type="ECO:0000313" key="3">
    <source>
        <dbReference type="Proteomes" id="UP000757103"/>
    </source>
</evidence>
<comment type="caution">
    <text evidence="2">The sequence shown here is derived from an EMBL/GenBank/DDBJ whole genome shotgun (WGS) entry which is preliminary data.</text>
</comment>
<organism evidence="2 3">
    <name type="scientific">Barnesiella viscericola</name>
    <dbReference type="NCBI Taxonomy" id="397865"/>
    <lineage>
        <taxon>Bacteria</taxon>
        <taxon>Pseudomonadati</taxon>
        <taxon>Bacteroidota</taxon>
        <taxon>Bacteroidia</taxon>
        <taxon>Bacteroidales</taxon>
        <taxon>Barnesiellaceae</taxon>
        <taxon>Barnesiella</taxon>
    </lineage>
</organism>
<gene>
    <name evidence="2" type="ORF">K8U91_09945</name>
</gene>
<dbReference type="SMART" id="SM00563">
    <property type="entry name" value="PlsC"/>
    <property type="match status" value="1"/>
</dbReference>
<dbReference type="GO" id="GO:0016746">
    <property type="term" value="F:acyltransferase activity"/>
    <property type="evidence" value="ECO:0007669"/>
    <property type="project" value="UniProtKB-KW"/>
</dbReference>
<reference evidence="2" key="2">
    <citation type="submission" date="2021-09" db="EMBL/GenBank/DDBJ databases">
        <authorList>
            <person name="Gilroy R."/>
        </authorList>
    </citation>
    <scope>NUCLEOTIDE SEQUENCE</scope>
    <source>
        <strain evidence="2">CHK121-7720</strain>
    </source>
</reference>
<dbReference type="RefSeq" id="WP_273306829.1">
    <property type="nucleotide sequence ID" value="NZ_DYUD01000026.1"/>
</dbReference>
<evidence type="ECO:0000259" key="1">
    <source>
        <dbReference type="SMART" id="SM00563"/>
    </source>
</evidence>
<dbReference type="Proteomes" id="UP000757103">
    <property type="component" value="Unassembled WGS sequence"/>
</dbReference>
<dbReference type="AlphaFoldDB" id="A0A921MST0"/>
<protein>
    <submittedName>
        <fullName evidence="2">Lysophospholipid acyltransferase family protein</fullName>
    </submittedName>
</protein>
<name>A0A921MST0_9BACT</name>
<proteinExistence type="predicted"/>
<feature type="domain" description="Phospholipid/glycerol acyltransferase" evidence="1">
    <location>
        <begin position="82"/>
        <end position="204"/>
    </location>
</feature>
<dbReference type="InterPro" id="IPR045746">
    <property type="entry name" value="ACT14924-like_Acyltransf_dom"/>
</dbReference>
<dbReference type="CDD" id="cd07986">
    <property type="entry name" value="LPLAT_ACT14924-like"/>
    <property type="match status" value="1"/>
</dbReference>